<feature type="domain" description="Homing endonuclease LAGLIDADG" evidence="2">
    <location>
        <begin position="184"/>
        <end position="277"/>
    </location>
</feature>
<dbReference type="GO" id="GO:0005739">
    <property type="term" value="C:mitochondrion"/>
    <property type="evidence" value="ECO:0007669"/>
    <property type="project" value="UniProtKB-ARBA"/>
</dbReference>
<dbReference type="PANTHER" id="PTHR36181">
    <property type="entry name" value="INTRON-ENCODED ENDONUCLEASE AI3-RELATED"/>
    <property type="match status" value="1"/>
</dbReference>
<protein>
    <recommendedName>
        <fullName evidence="2 3">Homing endonuclease LAGLIDADG domain-containing protein</fullName>
    </recommendedName>
</protein>
<evidence type="ECO:0000256" key="1">
    <source>
        <dbReference type="SAM" id="Phobius"/>
    </source>
</evidence>
<dbReference type="InterPro" id="IPR051289">
    <property type="entry name" value="LAGLIDADG_Endonuclease"/>
</dbReference>
<evidence type="ECO:0000259" key="3">
    <source>
        <dbReference type="Pfam" id="PF03161"/>
    </source>
</evidence>
<dbReference type="EMBL" id="MK550697">
    <property type="protein sequence ID" value="QBM09632.1"/>
    <property type="molecule type" value="Genomic_DNA"/>
</dbReference>
<dbReference type="GO" id="GO:0004519">
    <property type="term" value="F:endonuclease activity"/>
    <property type="evidence" value="ECO:0007669"/>
    <property type="project" value="InterPro"/>
</dbReference>
<keyword evidence="1" id="KW-0812">Transmembrane</keyword>
<dbReference type="Pfam" id="PF00961">
    <property type="entry name" value="LAGLIDADG_1"/>
    <property type="match status" value="2"/>
</dbReference>
<sequence length="571" mass="65642">MNKNKKLICLPWSLWGIEIISYLSIFISNFSSKPDSKFMAMFMGVIDGDGYIEIGPQKQYNKISKLPVKSTIRARLVIRLHSRDKDLLNYLVKVLGTGSLSNLDSINQIRLIFSKKDLISIIIPLIKKYNLEFLTNNRINQYALLTYILENNIVHWDDVQFKASNLPKRTCEYFLNLKFFADWLVGFTMAEGSFGMKASGSAFYQIRQKGLENYNILKAICLIITNKQINDTKPDANDNYQVSLTSKIDVQKTINFFSSSNNHPLIGYKLEQYKLWLVALKASSRYSHLVFPAFFVKGASMSLSSMCLLMFTMSLNEELIIEIIINNLFLNGLNILHLDFFNYLNLNFSSLFSLTSMLIIPFNTKNQTPKTEGPLSPYIVSVIFGSLLGNANVEQNKDGNKARIKFFQERIVVKYLLWVHNSLATAGYCNPNAPKFTRKLGVNGKVLKVIKFSSWTLTSFNWIYDLWYAKNKKIIPQSIKEYLTPLAIAVWIMNSGYKSHGGLKLLTYSFSCLDCMLLSQALDSKFNLKTTIKRSNKPDKWFIYVNKESMPYLNSILFQYFIPSMRYKILP</sequence>
<feature type="transmembrane region" description="Helical" evidence="1">
    <location>
        <begin position="12"/>
        <end position="31"/>
    </location>
</feature>
<dbReference type="AlphaFoldDB" id="A0A482DRG1"/>
<dbReference type="Pfam" id="PF03161">
    <property type="entry name" value="LAGLIDADG_2"/>
    <property type="match status" value="1"/>
</dbReference>
<organism evidence="4">
    <name type="scientific">Dactylella sp</name>
    <dbReference type="NCBI Taxonomy" id="1814903"/>
    <lineage>
        <taxon>Eukaryota</taxon>
        <taxon>Fungi</taxon>
        <taxon>Dikarya</taxon>
        <taxon>Ascomycota</taxon>
        <taxon>Pezizomycotina</taxon>
        <taxon>Orbiliomycetes</taxon>
        <taxon>Orbiliales</taxon>
        <taxon>Orbiliaceae</taxon>
        <taxon>Dactylella</taxon>
    </lineage>
</organism>
<dbReference type="PANTHER" id="PTHR36181:SF2">
    <property type="entry name" value="INTRON-ENCODED ENDONUCLEASE AI3-RELATED"/>
    <property type="match status" value="1"/>
</dbReference>
<feature type="domain" description="Homing endonuclease LAGLIDADG" evidence="3">
    <location>
        <begin position="381"/>
        <end position="552"/>
    </location>
</feature>
<gene>
    <name evidence="4" type="primary">orf571</name>
</gene>
<keyword evidence="1" id="KW-1133">Transmembrane helix</keyword>
<geneLocation type="mitochondrion" evidence="4"/>
<reference evidence="4" key="1">
    <citation type="submission" date="2019-02" db="EMBL/GenBank/DDBJ databases">
        <authorList>
            <person name="Fang M.L."/>
            <person name="Zhang Y."/>
        </authorList>
    </citation>
    <scope>NUCLEOTIDE SEQUENCE</scope>
    <source>
        <strain evidence="4">YMF1.01838</strain>
    </source>
</reference>
<feature type="domain" description="Homing endonuclease LAGLIDADG" evidence="2">
    <location>
        <begin position="43"/>
        <end position="132"/>
    </location>
</feature>
<name>A0A482DRG1_9PEZI</name>
<proteinExistence type="predicted"/>
<accession>A0A482DRG1</accession>
<evidence type="ECO:0000313" key="4">
    <source>
        <dbReference type="EMBL" id="QBM09632.1"/>
    </source>
</evidence>
<dbReference type="InterPro" id="IPR004860">
    <property type="entry name" value="LAGLIDADG_dom"/>
</dbReference>
<dbReference type="InterPro" id="IPR027434">
    <property type="entry name" value="Homing_endonucl"/>
</dbReference>
<dbReference type="SUPFAM" id="SSF55608">
    <property type="entry name" value="Homing endonucleases"/>
    <property type="match status" value="3"/>
</dbReference>
<dbReference type="Gene3D" id="3.10.28.10">
    <property type="entry name" value="Homing endonucleases"/>
    <property type="match status" value="4"/>
</dbReference>
<keyword evidence="1" id="KW-0472">Membrane</keyword>
<keyword evidence="4" id="KW-0496">Mitochondrion</keyword>
<evidence type="ECO:0000259" key="2">
    <source>
        <dbReference type="Pfam" id="PF00961"/>
    </source>
</evidence>